<gene>
    <name evidence="1" type="ORF">OOZ53_11015</name>
</gene>
<dbReference type="PANTHER" id="PTHR35332">
    <property type="entry name" value="REGULATION OF ENOLASE PROTEIN 1"/>
    <property type="match status" value="1"/>
</dbReference>
<dbReference type="InterPro" id="IPR013320">
    <property type="entry name" value="ConA-like_dom_sf"/>
</dbReference>
<proteinExistence type="predicted"/>
<organism evidence="1 2">
    <name type="scientific">Hoeflea poritis</name>
    <dbReference type="NCBI Taxonomy" id="2993659"/>
    <lineage>
        <taxon>Bacteria</taxon>
        <taxon>Pseudomonadati</taxon>
        <taxon>Pseudomonadota</taxon>
        <taxon>Alphaproteobacteria</taxon>
        <taxon>Hyphomicrobiales</taxon>
        <taxon>Rhizobiaceae</taxon>
        <taxon>Hoeflea</taxon>
    </lineage>
</organism>
<dbReference type="Proteomes" id="UP001148313">
    <property type="component" value="Unassembled WGS sequence"/>
</dbReference>
<dbReference type="Pfam" id="PF07081">
    <property type="entry name" value="DUF1349"/>
    <property type="match status" value="1"/>
</dbReference>
<accession>A0ABT4VME2</accession>
<dbReference type="PANTHER" id="PTHR35332:SF2">
    <property type="entry name" value="REGULATION OF ENOLASE PROTEIN 1"/>
    <property type="match status" value="1"/>
</dbReference>
<dbReference type="RefSeq" id="WP_271089581.1">
    <property type="nucleotide sequence ID" value="NZ_JAPJZH010000006.1"/>
</dbReference>
<dbReference type="SUPFAM" id="SSF49899">
    <property type="entry name" value="Concanavalin A-like lectins/glucanases"/>
    <property type="match status" value="1"/>
</dbReference>
<protein>
    <submittedName>
        <fullName evidence="1">DUF1349 domain-containing protein</fullName>
    </submittedName>
</protein>
<dbReference type="PIRSF" id="PIRSF022704">
    <property type="entry name" value="UCP022704"/>
    <property type="match status" value="1"/>
</dbReference>
<comment type="caution">
    <text evidence="1">The sequence shown here is derived from an EMBL/GenBank/DDBJ whole genome shotgun (WGS) entry which is preliminary data.</text>
</comment>
<name>A0ABT4VME2_9HYPH</name>
<dbReference type="InterPro" id="IPR009784">
    <property type="entry name" value="DUF1349"/>
</dbReference>
<sequence>MQSLICEGQWLNPPPKWSLERNALTLETGDKTDFWRHTHYGFVRDDGHFWHVPAPSSFTATVTFAGKYETLYDQAGLMLRVDPDNWIKLGIEHSDGMTNFSIVVTRGRSDWSVIARPLISGPQTVRLTVKNNAALAHFKNENGWQLMRVADFPAFDKAHIGPMACSPERSGFEASFSEFQLTDPIENPLH</sequence>
<dbReference type="Gene3D" id="2.60.120.200">
    <property type="match status" value="1"/>
</dbReference>
<reference evidence="1" key="1">
    <citation type="submission" date="2022-11" db="EMBL/GenBank/DDBJ databases">
        <title>Hoeflea poritis sp. nov., isolated from scleractinian coral Porites lutea.</title>
        <authorList>
            <person name="Zhang G."/>
            <person name="Wei Q."/>
            <person name="Cai L."/>
        </authorList>
    </citation>
    <scope>NUCLEOTIDE SEQUENCE</scope>
    <source>
        <strain evidence="1">E7-10</strain>
    </source>
</reference>
<dbReference type="EMBL" id="JAPJZH010000006">
    <property type="protein sequence ID" value="MDA4845882.1"/>
    <property type="molecule type" value="Genomic_DNA"/>
</dbReference>
<dbReference type="InterPro" id="IPR015987">
    <property type="entry name" value="UCP022704"/>
</dbReference>
<evidence type="ECO:0000313" key="1">
    <source>
        <dbReference type="EMBL" id="MDA4845882.1"/>
    </source>
</evidence>
<evidence type="ECO:0000313" key="2">
    <source>
        <dbReference type="Proteomes" id="UP001148313"/>
    </source>
</evidence>
<keyword evidence="2" id="KW-1185">Reference proteome</keyword>